<sequence length="789" mass="87110">MLNISQLLADELDLKPFQVSNALELFAEGSTVPFIARYRKERTGEMDETQLRDLFDRYTYLTELEDRKKAILDAIAQQNKLTPALEAQITGCLQKNELEDLYLPYRPKRRTRAAIAREKGLEPLAAFLKALNTPTAVPTDLATEAAKYISEAQGVATAEDALKGASDILAEEVAEKANLRAYLREYLMTAGVLISKVKGDHPEGSTKFEMYRQYQAKVAAIAPHNLLALYRGEDEDVLTVELTFDEDAVLSYLESQELRAKQREVRAFYREMLKDAFHRLMKNSLITEVRAAKKVEADVESISTFEANLRELLLSAPAGMKPTLAIDPGFRTGCKVAVLDQTGKFLEYQTIFPHQAAGQRVQAGRTLATLIERYHVELIAIGNGTAGRETDEFVTEVLQDLQRKPVKVMVNESGASIYSASPVAIAEFPDQDITVRGAISIGRRLQDPLAELVKIDPKSIGVGQYQHDVDQKLLKKKLDETIESCVNYVGVDLNMASKELLTFVSGITPTIANNIVAYRNENGAFSNRRQLLKVPKLGPKAFEQAAGFLRIRNGKNPLDNTAVHPESYKVVETIATDLNVPLTEITQVADRLKKTDLKKYATDAIGEPTLRDILAELEKPGRDPRAEFKYATFKEGVKEISDLTIGMALEGIVTNVANFGAFVDIGVHQDGLVHVSQLADRFVSDPKQIVKVGQVVNVRVLEVNEKLKRISLSMRADTAEGEGRSQSSNPAPLKANSAQPKVNSSQPKASPAQPKVNSSQPKVNPAQPKAASEKPATLDDLKAKFGKKR</sequence>
<evidence type="ECO:0000259" key="2">
    <source>
        <dbReference type="PROSITE" id="PS50126"/>
    </source>
</evidence>
<protein>
    <submittedName>
        <fullName evidence="3">RNA-binding transcriptional accessory protein</fullName>
    </submittedName>
</protein>
<dbReference type="PANTHER" id="PTHR10724">
    <property type="entry name" value="30S RIBOSOMAL PROTEIN S1"/>
    <property type="match status" value="1"/>
</dbReference>
<dbReference type="InterPro" id="IPR012337">
    <property type="entry name" value="RNaseH-like_sf"/>
</dbReference>
<dbReference type="Pfam" id="PF12836">
    <property type="entry name" value="HHH_3"/>
    <property type="match status" value="1"/>
</dbReference>
<dbReference type="Gene3D" id="2.40.50.140">
    <property type="entry name" value="Nucleic acid-binding proteins"/>
    <property type="match status" value="1"/>
</dbReference>
<dbReference type="SUPFAM" id="SSF158832">
    <property type="entry name" value="Tex N-terminal region-like"/>
    <property type="match status" value="1"/>
</dbReference>
<feature type="compositionally biased region" description="Polar residues" evidence="1">
    <location>
        <begin position="724"/>
        <end position="748"/>
    </location>
</feature>
<dbReference type="Pfam" id="PF00575">
    <property type="entry name" value="S1"/>
    <property type="match status" value="1"/>
</dbReference>
<dbReference type="InterPro" id="IPR032639">
    <property type="entry name" value="Tex_YqgF"/>
</dbReference>
<comment type="caution">
    <text evidence="3">The sequence shown here is derived from an EMBL/GenBank/DDBJ whole genome shotgun (WGS) entry which is preliminary data.</text>
</comment>
<keyword evidence="4" id="KW-1185">Reference proteome</keyword>
<dbReference type="InterPro" id="IPR044146">
    <property type="entry name" value="S1_Tex"/>
</dbReference>
<dbReference type="InterPro" id="IPR003029">
    <property type="entry name" value="S1_domain"/>
</dbReference>
<reference evidence="3 4" key="1">
    <citation type="submission" date="2022-04" db="EMBL/GenBank/DDBJ databases">
        <title>Positive selection, recombination, and allopatry shape intraspecific diversity of widespread and dominant cyanobacteria.</title>
        <authorList>
            <person name="Wei J."/>
            <person name="Shu W."/>
            <person name="Hu C."/>
        </authorList>
    </citation>
    <scope>NUCLEOTIDE SEQUENCE [LARGE SCALE GENOMIC DNA]</scope>
    <source>
        <strain evidence="3 4">AS-A4</strain>
    </source>
</reference>
<evidence type="ECO:0000313" key="4">
    <source>
        <dbReference type="Proteomes" id="UP001476950"/>
    </source>
</evidence>
<dbReference type="Pfam" id="PF09371">
    <property type="entry name" value="Tex_N"/>
    <property type="match status" value="1"/>
</dbReference>
<name>A0ABV0KJZ2_9CYAN</name>
<gene>
    <name evidence="3" type="ORF">NDI38_14085</name>
</gene>
<dbReference type="SMART" id="SM00316">
    <property type="entry name" value="S1"/>
    <property type="match status" value="1"/>
</dbReference>
<dbReference type="InterPro" id="IPR012340">
    <property type="entry name" value="NA-bd_OB-fold"/>
</dbReference>
<feature type="domain" description="S1 motif" evidence="2">
    <location>
        <begin position="646"/>
        <end position="715"/>
    </location>
</feature>
<dbReference type="Gene3D" id="1.10.3500.10">
    <property type="entry name" value="Tex N-terminal region-like"/>
    <property type="match status" value="1"/>
</dbReference>
<dbReference type="SUPFAM" id="SSF47781">
    <property type="entry name" value="RuvA domain 2-like"/>
    <property type="match status" value="2"/>
</dbReference>
<dbReference type="EMBL" id="JAMPLM010000011">
    <property type="protein sequence ID" value="MEP1059571.1"/>
    <property type="molecule type" value="Genomic_DNA"/>
</dbReference>
<dbReference type="Pfam" id="PF16921">
    <property type="entry name" value="Tex_YqgF"/>
    <property type="match status" value="1"/>
</dbReference>
<evidence type="ECO:0000313" key="3">
    <source>
        <dbReference type="EMBL" id="MEP1059571.1"/>
    </source>
</evidence>
<evidence type="ECO:0000256" key="1">
    <source>
        <dbReference type="SAM" id="MobiDB-lite"/>
    </source>
</evidence>
<dbReference type="SUPFAM" id="SSF50249">
    <property type="entry name" value="Nucleic acid-binding proteins"/>
    <property type="match status" value="1"/>
</dbReference>
<dbReference type="RefSeq" id="WP_190446534.1">
    <property type="nucleotide sequence ID" value="NZ_JAMPLM010000011.1"/>
</dbReference>
<dbReference type="InterPro" id="IPR018974">
    <property type="entry name" value="Tex-like_N"/>
</dbReference>
<feature type="region of interest" description="Disordered" evidence="1">
    <location>
        <begin position="715"/>
        <end position="789"/>
    </location>
</feature>
<dbReference type="CDD" id="cd05685">
    <property type="entry name" value="S1_Tex"/>
    <property type="match status" value="1"/>
</dbReference>
<dbReference type="InterPro" id="IPR041692">
    <property type="entry name" value="HHH_9"/>
</dbReference>
<dbReference type="SUPFAM" id="SSF53098">
    <property type="entry name" value="Ribonuclease H-like"/>
    <property type="match status" value="1"/>
</dbReference>
<dbReference type="PROSITE" id="PS50126">
    <property type="entry name" value="S1"/>
    <property type="match status" value="1"/>
</dbReference>
<dbReference type="Gene3D" id="3.30.420.140">
    <property type="entry name" value="YqgF/RNase H-like domain"/>
    <property type="match status" value="1"/>
</dbReference>
<dbReference type="Pfam" id="PF22706">
    <property type="entry name" value="Tex_central_region"/>
    <property type="match status" value="1"/>
</dbReference>
<dbReference type="InterPro" id="IPR050437">
    <property type="entry name" value="Ribos_protein_bS1-like"/>
</dbReference>
<dbReference type="Gene3D" id="1.10.150.310">
    <property type="entry name" value="Tex RuvX-like domain-like"/>
    <property type="match status" value="1"/>
</dbReference>
<proteinExistence type="predicted"/>
<dbReference type="InterPro" id="IPR055179">
    <property type="entry name" value="Tex-like_central_region"/>
</dbReference>
<dbReference type="Pfam" id="PF17674">
    <property type="entry name" value="HHH_9"/>
    <property type="match status" value="1"/>
</dbReference>
<dbReference type="InterPro" id="IPR023323">
    <property type="entry name" value="Tex-like_dom_sf"/>
</dbReference>
<dbReference type="Gene3D" id="1.10.10.650">
    <property type="entry name" value="RuvA domain 2-like"/>
    <property type="match status" value="1"/>
</dbReference>
<dbReference type="InterPro" id="IPR037027">
    <property type="entry name" value="YqgF/RNaseH-like_dom_sf"/>
</dbReference>
<dbReference type="InterPro" id="IPR006641">
    <property type="entry name" value="YqgF/RNaseH-like_dom"/>
</dbReference>
<dbReference type="PANTHER" id="PTHR10724:SF10">
    <property type="entry name" value="S1 RNA-BINDING DOMAIN-CONTAINING PROTEIN 1"/>
    <property type="match status" value="1"/>
</dbReference>
<dbReference type="InterPro" id="IPR023319">
    <property type="entry name" value="Tex-like_HTH_dom_sf"/>
</dbReference>
<accession>A0ABV0KJZ2</accession>
<dbReference type="Proteomes" id="UP001476950">
    <property type="component" value="Unassembled WGS sequence"/>
</dbReference>
<dbReference type="SMART" id="SM00732">
    <property type="entry name" value="YqgFc"/>
    <property type="match status" value="1"/>
</dbReference>
<dbReference type="InterPro" id="IPR010994">
    <property type="entry name" value="RuvA_2-like"/>
</dbReference>
<organism evidence="3 4">
    <name type="scientific">Stenomitos frigidus AS-A4</name>
    <dbReference type="NCBI Taxonomy" id="2933935"/>
    <lineage>
        <taxon>Bacteria</taxon>
        <taxon>Bacillati</taxon>
        <taxon>Cyanobacteriota</taxon>
        <taxon>Cyanophyceae</taxon>
        <taxon>Leptolyngbyales</taxon>
        <taxon>Leptolyngbyaceae</taxon>
        <taxon>Stenomitos</taxon>
    </lineage>
</organism>